<dbReference type="SUPFAM" id="SSF53448">
    <property type="entry name" value="Nucleotide-diphospho-sugar transferases"/>
    <property type="match status" value="1"/>
</dbReference>
<dbReference type="InterPro" id="IPR029044">
    <property type="entry name" value="Nucleotide-diphossugar_trans"/>
</dbReference>
<evidence type="ECO:0000313" key="2">
    <source>
        <dbReference type="EMBL" id="MST59775.1"/>
    </source>
</evidence>
<evidence type="ECO:0000313" key="3">
    <source>
        <dbReference type="Proteomes" id="UP000434342"/>
    </source>
</evidence>
<dbReference type="Pfam" id="PF00535">
    <property type="entry name" value="Glycos_transf_2"/>
    <property type="match status" value="1"/>
</dbReference>
<dbReference type="RefSeq" id="WP_154539742.1">
    <property type="nucleotide sequence ID" value="NZ_VUND01000001.1"/>
</dbReference>
<sequence>MRQGKLASVAVVMSTYNGEKYVQEQLESVLAQDYGNLAVFVRDDGSRDDTVKVLERYERDGKISLERGKNVGVVRSFFSLLKSVAGRFSYVAFCDQDDHWHADKVSRAVSVLAERDERVPQLYCSEYVFCDSDLRPQGKSHLNQRGVDFPTMLYENMVSGNTVLMNDVLVRTVVNAGVDGVYCHDWWCALVASAIGELTFDDFASLDYRRTGANVSATGTGGMSLLRYRARKFLQGGELENVTLQLKKLESDFGTTMPMERRRLLGRFLNGGRLTKAVTPIRLRQKKSEELALRILFLLGRL</sequence>
<protein>
    <submittedName>
        <fullName evidence="2">Glycosyltransferase</fullName>
    </submittedName>
</protein>
<keyword evidence="2" id="KW-0808">Transferase</keyword>
<name>A0A6N7WSK4_9ACTN</name>
<organism evidence="2 3">
    <name type="scientific">Parafannyhessea umbonata</name>
    <dbReference type="NCBI Taxonomy" id="604330"/>
    <lineage>
        <taxon>Bacteria</taxon>
        <taxon>Bacillati</taxon>
        <taxon>Actinomycetota</taxon>
        <taxon>Coriobacteriia</taxon>
        <taxon>Coriobacteriales</taxon>
        <taxon>Atopobiaceae</taxon>
        <taxon>Parafannyhessea</taxon>
    </lineage>
</organism>
<dbReference type="InterPro" id="IPR001173">
    <property type="entry name" value="Glyco_trans_2-like"/>
</dbReference>
<comment type="caution">
    <text evidence="2">The sequence shown here is derived from an EMBL/GenBank/DDBJ whole genome shotgun (WGS) entry which is preliminary data.</text>
</comment>
<evidence type="ECO:0000259" key="1">
    <source>
        <dbReference type="Pfam" id="PF00535"/>
    </source>
</evidence>
<dbReference type="Proteomes" id="UP000434342">
    <property type="component" value="Unassembled WGS sequence"/>
</dbReference>
<dbReference type="InterPro" id="IPR050834">
    <property type="entry name" value="Glycosyltransf_2"/>
</dbReference>
<proteinExistence type="predicted"/>
<dbReference type="AlphaFoldDB" id="A0A6N7WSK4"/>
<gene>
    <name evidence="2" type="ORF">FYJ69_02450</name>
</gene>
<feature type="domain" description="Glycosyltransferase 2-like" evidence="1">
    <location>
        <begin position="11"/>
        <end position="116"/>
    </location>
</feature>
<dbReference type="PANTHER" id="PTHR43685:SF2">
    <property type="entry name" value="GLYCOSYLTRANSFERASE 2-LIKE DOMAIN-CONTAINING PROTEIN"/>
    <property type="match status" value="1"/>
</dbReference>
<accession>A0A6N7WSK4</accession>
<dbReference type="EMBL" id="VUND01000001">
    <property type="protein sequence ID" value="MST59775.1"/>
    <property type="molecule type" value="Genomic_DNA"/>
</dbReference>
<dbReference type="Gene3D" id="3.90.550.10">
    <property type="entry name" value="Spore Coat Polysaccharide Biosynthesis Protein SpsA, Chain A"/>
    <property type="match status" value="1"/>
</dbReference>
<dbReference type="GO" id="GO:0016740">
    <property type="term" value="F:transferase activity"/>
    <property type="evidence" value="ECO:0007669"/>
    <property type="project" value="UniProtKB-KW"/>
</dbReference>
<reference evidence="2 3" key="1">
    <citation type="submission" date="2019-08" db="EMBL/GenBank/DDBJ databases">
        <title>In-depth cultivation of the pig gut microbiome towards novel bacterial diversity and tailored functional studies.</title>
        <authorList>
            <person name="Wylensek D."/>
            <person name="Hitch T.C.A."/>
            <person name="Clavel T."/>
        </authorList>
    </citation>
    <scope>NUCLEOTIDE SEQUENCE [LARGE SCALE GENOMIC DNA]</scope>
    <source>
        <strain evidence="2 3">WB01_CNA04</strain>
    </source>
</reference>
<dbReference type="PANTHER" id="PTHR43685">
    <property type="entry name" value="GLYCOSYLTRANSFERASE"/>
    <property type="match status" value="1"/>
</dbReference>